<evidence type="ECO:0000256" key="1">
    <source>
        <dbReference type="ARBA" id="ARBA00004477"/>
    </source>
</evidence>
<protein>
    <recommendedName>
        <fullName evidence="3">Signal peptidase complex subunit 1</fullName>
    </recommendedName>
</protein>
<dbReference type="GO" id="GO:0045047">
    <property type="term" value="P:protein targeting to ER"/>
    <property type="evidence" value="ECO:0007669"/>
    <property type="project" value="TreeGrafter"/>
</dbReference>
<feature type="transmembrane region" description="Helical" evidence="9">
    <location>
        <begin position="16"/>
        <end position="35"/>
    </location>
</feature>
<evidence type="ECO:0000256" key="3">
    <source>
        <dbReference type="ARBA" id="ARBA00017059"/>
    </source>
</evidence>
<dbReference type="VEuPathDB" id="AmoebaDB:FDP41_001416"/>
<dbReference type="EMBL" id="VFQX01000024">
    <property type="protein sequence ID" value="KAF0979552.1"/>
    <property type="molecule type" value="Genomic_DNA"/>
</dbReference>
<evidence type="ECO:0000313" key="10">
    <source>
        <dbReference type="EMBL" id="KAF0979552.1"/>
    </source>
</evidence>
<evidence type="ECO:0000256" key="5">
    <source>
        <dbReference type="ARBA" id="ARBA00022824"/>
    </source>
</evidence>
<sequence length="91" mass="10478">MSAVIDYRGQALAETIYRYTLFTSAIVGFIVGFYFQKFSFGFYIFAIGTLLALILTVPSWPFYRKHPVVWRTDVPNDLSEEEEQGKKVKAI</sequence>
<name>A0A6A5BY48_NAEFO</name>
<dbReference type="OMA" id="MHILPLC"/>
<keyword evidence="11" id="KW-1185">Reference proteome</keyword>
<evidence type="ECO:0000313" key="11">
    <source>
        <dbReference type="Proteomes" id="UP000444721"/>
    </source>
</evidence>
<keyword evidence="5" id="KW-0256">Endoplasmic reticulum</keyword>
<dbReference type="RefSeq" id="XP_044564265.1">
    <property type="nucleotide sequence ID" value="XM_044704498.1"/>
</dbReference>
<dbReference type="Proteomes" id="UP000444721">
    <property type="component" value="Unassembled WGS sequence"/>
</dbReference>
<comment type="caution">
    <text evidence="10">The sequence shown here is derived from an EMBL/GenBank/DDBJ whole genome shotgun (WGS) entry which is preliminary data.</text>
</comment>
<evidence type="ECO:0000256" key="7">
    <source>
        <dbReference type="ARBA" id="ARBA00023136"/>
    </source>
</evidence>
<keyword evidence="6 9" id="KW-1133">Transmembrane helix</keyword>
<dbReference type="PANTHER" id="PTHR13202:SF0">
    <property type="entry name" value="SIGNAL PEPTIDASE COMPLEX SUBUNIT 1"/>
    <property type="match status" value="1"/>
</dbReference>
<evidence type="ECO:0000256" key="9">
    <source>
        <dbReference type="SAM" id="Phobius"/>
    </source>
</evidence>
<keyword evidence="4 9" id="KW-0812">Transmembrane</keyword>
<organism evidence="10 11">
    <name type="scientific">Naegleria fowleri</name>
    <name type="common">Brain eating amoeba</name>
    <dbReference type="NCBI Taxonomy" id="5763"/>
    <lineage>
        <taxon>Eukaryota</taxon>
        <taxon>Discoba</taxon>
        <taxon>Heterolobosea</taxon>
        <taxon>Tetramitia</taxon>
        <taxon>Eutetramitia</taxon>
        <taxon>Vahlkampfiidae</taxon>
        <taxon>Naegleria</taxon>
    </lineage>
</organism>
<dbReference type="GO" id="GO:0006465">
    <property type="term" value="P:signal peptide processing"/>
    <property type="evidence" value="ECO:0007669"/>
    <property type="project" value="InterPro"/>
</dbReference>
<comment type="similarity">
    <text evidence="2">Belongs to the SPCS1 family.</text>
</comment>
<dbReference type="InterPro" id="IPR009542">
    <property type="entry name" value="Spc1/SPCS1"/>
</dbReference>
<proteinExistence type="inferred from homology"/>
<dbReference type="PANTHER" id="PTHR13202">
    <property type="entry name" value="MICROSOMAL SIGNAL PEPTIDASE 12 KDA SUBUNIT"/>
    <property type="match status" value="1"/>
</dbReference>
<comment type="function">
    <text evidence="8">Component of the signal peptidase complex (SPC) which catalyzes the cleavage of N-terminal signal sequences from nascent proteins as they are translocated into the lumen of the endoplasmic reticulum. Dispensable for SPC enzymatic activity.</text>
</comment>
<dbReference type="GeneID" id="68108634"/>
<keyword evidence="7 9" id="KW-0472">Membrane</keyword>
<comment type="subcellular location">
    <subcellularLocation>
        <location evidence="1">Endoplasmic reticulum membrane</location>
        <topology evidence="1">Multi-pass membrane protein</topology>
    </subcellularLocation>
</comment>
<dbReference type="GO" id="GO:0005787">
    <property type="term" value="C:signal peptidase complex"/>
    <property type="evidence" value="ECO:0007669"/>
    <property type="project" value="InterPro"/>
</dbReference>
<evidence type="ECO:0000256" key="2">
    <source>
        <dbReference type="ARBA" id="ARBA00005245"/>
    </source>
</evidence>
<evidence type="ECO:0000256" key="4">
    <source>
        <dbReference type="ARBA" id="ARBA00022692"/>
    </source>
</evidence>
<dbReference type="Pfam" id="PF06645">
    <property type="entry name" value="SPC12"/>
    <property type="match status" value="1"/>
</dbReference>
<accession>A0A6A5BY48</accession>
<reference evidence="10 11" key="1">
    <citation type="journal article" date="2019" name="Sci. Rep.">
        <title>Nanopore sequencing improves the draft genome of the human pathogenic amoeba Naegleria fowleri.</title>
        <authorList>
            <person name="Liechti N."/>
            <person name="Schurch N."/>
            <person name="Bruggmann R."/>
            <person name="Wittwer M."/>
        </authorList>
    </citation>
    <scope>NUCLEOTIDE SEQUENCE [LARGE SCALE GENOMIC DNA]</scope>
    <source>
        <strain evidence="10 11">ATCC 30894</strain>
    </source>
</reference>
<evidence type="ECO:0000256" key="6">
    <source>
        <dbReference type="ARBA" id="ARBA00022989"/>
    </source>
</evidence>
<evidence type="ECO:0000256" key="8">
    <source>
        <dbReference type="ARBA" id="ARBA00045204"/>
    </source>
</evidence>
<gene>
    <name evidence="10" type="ORF">FDP41_001416</name>
</gene>
<feature type="transmembrane region" description="Helical" evidence="9">
    <location>
        <begin position="42"/>
        <end position="63"/>
    </location>
</feature>
<dbReference type="OrthoDB" id="263893at2759"/>
<dbReference type="AlphaFoldDB" id="A0A6A5BY48"/>